<comment type="caution">
    <text evidence="3">The sequence shown here is derived from an EMBL/GenBank/DDBJ whole genome shotgun (WGS) entry which is preliminary data.</text>
</comment>
<proteinExistence type="predicted"/>
<dbReference type="EMBL" id="CAJVPL010003841">
    <property type="protein sequence ID" value="CAG8639350.1"/>
    <property type="molecule type" value="Genomic_DNA"/>
</dbReference>
<dbReference type="PROSITE" id="PS51743">
    <property type="entry name" value="ALPHAVIRUS_MT"/>
    <property type="match status" value="1"/>
</dbReference>
<keyword evidence="4" id="KW-1185">Reference proteome</keyword>
<accession>A0A9N9DHT3</accession>
<feature type="coiled-coil region" evidence="1">
    <location>
        <begin position="571"/>
        <end position="616"/>
    </location>
</feature>
<dbReference type="GO" id="GO:0016556">
    <property type="term" value="P:mRNA modification"/>
    <property type="evidence" value="ECO:0007669"/>
    <property type="project" value="InterPro"/>
</dbReference>
<evidence type="ECO:0000259" key="2">
    <source>
        <dbReference type="PROSITE" id="PS51743"/>
    </source>
</evidence>
<dbReference type="Pfam" id="PF01660">
    <property type="entry name" value="Vmethyltransf"/>
    <property type="match status" value="1"/>
</dbReference>
<sequence length="919" mass="105792">MSSHIKVSKGITHSIRNVSQKGTFGNEFASGSMQKLAIKYVSSALKVPYFLNETDEECIRQAIPHRLIIFDDENAKDVAHGHLKFLAEYVAKSVKLMNFSGQDVKLIGPKFDKEEVDCFKTARSIHYCTKSPVRLDEVRRLSSSRAIQLKLKCMKRELGSMMVEYTAIVKKILDNPTAGGADKLVQRRKILDVEIAEKEYEVSDLETSFKTINSQEPVEVLKCCNVGVENCNVNADVMVAFDSLYDVDLQQLIVKAEKLNVSEIYATIILPFGLLYVDRYYSEELNVTFIKHGDGFLMVHGQDMSNGYVHEYSVSVMRLMENSFIKPADGNREHIWTYEIIKDVAEICLLRFYRAKETKRVVRKKLPSKFDKYTIIMHPVEYFSRIPRRPIMVPTQKLNVAVSRVKREKNMKTIVEDLYAYVQCMFFKVVGMDRDLLTEAYKVARKEYSIFEKIIKEMSDWLKMTAEHIPFVYKILDFFTAPNCKKYMDERIDLQDLILDSRVTDIERFNDHFKMISKGFVMEIDTIPTLVDVFKSIVNGDDSAYYQRLSAKYSDKELQEFFGRHSVLSTLESYNKALDQTTRKYDIERKNREDELERKRKEIETLKDEEHNSEGESMTAGLSVVQKTKGEHECDIGEVINLTESVFGAHNAYTVQHLQQDSDKRMDDLTAAAFKYNCSRLEGKTVKQLSDAQIKNLIKRLTKQGKVANTTVTVAEAIEAMHLLKMTYSRELPMQSSKVLFDLKKAIFESIKTIAASETVNNITEKKVEVIKGLAGAGKTFYVCDKFEPSEDAYISPMADVLYETERVLYIDEAGAFNKQYLIFIMLMFNVRKFVFLGDDEQTKYFDPFGDLGTDDFCSLVDYKDITVMYFSFRFGPTVAAHLNTAFNYPVFSLKNTDTKLFTMESQITHLRKAVQISR</sequence>
<dbReference type="Proteomes" id="UP000789831">
    <property type="component" value="Unassembled WGS sequence"/>
</dbReference>
<evidence type="ECO:0000313" key="3">
    <source>
        <dbReference type="EMBL" id="CAG8639350.1"/>
    </source>
</evidence>
<dbReference type="SUPFAM" id="SSF52540">
    <property type="entry name" value="P-loop containing nucleoside triphosphate hydrolases"/>
    <property type="match status" value="1"/>
</dbReference>
<organism evidence="3 4">
    <name type="scientific">Ambispora gerdemannii</name>
    <dbReference type="NCBI Taxonomy" id="144530"/>
    <lineage>
        <taxon>Eukaryota</taxon>
        <taxon>Fungi</taxon>
        <taxon>Fungi incertae sedis</taxon>
        <taxon>Mucoromycota</taxon>
        <taxon>Glomeromycotina</taxon>
        <taxon>Glomeromycetes</taxon>
        <taxon>Archaeosporales</taxon>
        <taxon>Ambisporaceae</taxon>
        <taxon>Ambispora</taxon>
    </lineage>
</organism>
<keyword evidence="1" id="KW-0175">Coiled coil</keyword>
<gene>
    <name evidence="3" type="ORF">AGERDE_LOCUS10903</name>
</gene>
<name>A0A9N9DHT3_9GLOM</name>
<dbReference type="AlphaFoldDB" id="A0A9N9DHT3"/>
<evidence type="ECO:0000256" key="1">
    <source>
        <dbReference type="SAM" id="Coils"/>
    </source>
</evidence>
<feature type="domain" description="Alphavirus-like MT" evidence="2">
    <location>
        <begin position="71"/>
        <end position="320"/>
    </location>
</feature>
<dbReference type="GO" id="GO:0003723">
    <property type="term" value="F:RNA binding"/>
    <property type="evidence" value="ECO:0007669"/>
    <property type="project" value="InterPro"/>
</dbReference>
<evidence type="ECO:0000313" key="4">
    <source>
        <dbReference type="Proteomes" id="UP000789831"/>
    </source>
</evidence>
<dbReference type="GO" id="GO:0006396">
    <property type="term" value="P:RNA processing"/>
    <property type="evidence" value="ECO:0007669"/>
    <property type="project" value="InterPro"/>
</dbReference>
<dbReference type="InterPro" id="IPR002588">
    <property type="entry name" value="Alphavirus-like_MT_dom"/>
</dbReference>
<dbReference type="GO" id="GO:0008174">
    <property type="term" value="F:mRNA methyltransferase activity"/>
    <property type="evidence" value="ECO:0007669"/>
    <property type="project" value="InterPro"/>
</dbReference>
<protein>
    <submittedName>
        <fullName evidence="3">9809_t:CDS:1</fullName>
    </submittedName>
</protein>
<dbReference type="InterPro" id="IPR027417">
    <property type="entry name" value="P-loop_NTPase"/>
</dbReference>
<reference evidence="3" key="1">
    <citation type="submission" date="2021-06" db="EMBL/GenBank/DDBJ databases">
        <authorList>
            <person name="Kallberg Y."/>
            <person name="Tangrot J."/>
            <person name="Rosling A."/>
        </authorList>
    </citation>
    <scope>NUCLEOTIDE SEQUENCE</scope>
    <source>
        <strain evidence="3">MT106</strain>
    </source>
</reference>